<feature type="transmembrane region" description="Helical" evidence="1">
    <location>
        <begin position="107"/>
        <end position="127"/>
    </location>
</feature>
<keyword evidence="1" id="KW-0472">Membrane</keyword>
<sequence length="147" mass="16039">MTIVRVLLVLAGGWAVWYGASLLWPMTPIDLRNVALWFIGGILLHDALFAPLCAALGFAARRALPSAWWTPLAYGAACTTTLLLIAVPVIGREHALPNNPSVLNRPYLWGLVAALALLWSLVALDILRRHRARRPPAPTTARIPAPR</sequence>
<gene>
    <name evidence="2" type="ORF">CRH09_29140</name>
</gene>
<reference evidence="2 3" key="1">
    <citation type="submission" date="2017-10" db="EMBL/GenBank/DDBJ databases">
        <title>Comparative genomics between pathogenic Norcardia.</title>
        <authorList>
            <person name="Zeng L."/>
        </authorList>
    </citation>
    <scope>NUCLEOTIDE SEQUENCE [LARGE SCALE GENOMIC DNA]</scope>
    <source>
        <strain evidence="2 3">NC_YFY_NT001</strain>
    </source>
</reference>
<dbReference type="GeneID" id="88361362"/>
<keyword evidence="1" id="KW-0812">Transmembrane</keyword>
<accession>A0A291RQR1</accession>
<evidence type="ECO:0000313" key="2">
    <source>
        <dbReference type="EMBL" id="ATL69630.1"/>
    </source>
</evidence>
<evidence type="ECO:0000256" key="1">
    <source>
        <dbReference type="SAM" id="Phobius"/>
    </source>
</evidence>
<dbReference type="RefSeq" id="WP_098696644.1">
    <property type="nucleotide sequence ID" value="NZ_CP023778.1"/>
</dbReference>
<proteinExistence type="predicted"/>
<dbReference type="EMBL" id="CP023778">
    <property type="protein sequence ID" value="ATL69630.1"/>
    <property type="molecule type" value="Genomic_DNA"/>
</dbReference>
<keyword evidence="1" id="KW-1133">Transmembrane helix</keyword>
<protein>
    <submittedName>
        <fullName evidence="2">Uncharacterized protein</fullName>
    </submittedName>
</protein>
<dbReference type="Proteomes" id="UP000221961">
    <property type="component" value="Chromosome"/>
</dbReference>
<feature type="transmembrane region" description="Helical" evidence="1">
    <location>
        <begin position="35"/>
        <end position="60"/>
    </location>
</feature>
<feature type="transmembrane region" description="Helical" evidence="1">
    <location>
        <begin position="72"/>
        <end position="91"/>
    </location>
</feature>
<dbReference type="AlphaFoldDB" id="A0A291RQR1"/>
<dbReference type="KEGG" id="ntp:CRH09_29140"/>
<organism evidence="2 3">
    <name type="scientific">Nocardia terpenica</name>
    <dbReference type="NCBI Taxonomy" id="455432"/>
    <lineage>
        <taxon>Bacteria</taxon>
        <taxon>Bacillati</taxon>
        <taxon>Actinomycetota</taxon>
        <taxon>Actinomycetes</taxon>
        <taxon>Mycobacteriales</taxon>
        <taxon>Nocardiaceae</taxon>
        <taxon>Nocardia</taxon>
    </lineage>
</organism>
<evidence type="ECO:0000313" key="3">
    <source>
        <dbReference type="Proteomes" id="UP000221961"/>
    </source>
</evidence>
<name>A0A291RQR1_9NOCA</name>